<dbReference type="InterPro" id="IPR006164">
    <property type="entry name" value="DNA_bd_Ku70/Ku80"/>
</dbReference>
<feature type="compositionally biased region" description="Basic and acidic residues" evidence="4">
    <location>
        <begin position="332"/>
        <end position="351"/>
    </location>
</feature>
<dbReference type="Gene3D" id="2.40.290.10">
    <property type="match status" value="1"/>
</dbReference>
<dbReference type="GO" id="GO:0006310">
    <property type="term" value="P:DNA recombination"/>
    <property type="evidence" value="ECO:0007669"/>
    <property type="project" value="InterPro"/>
</dbReference>
<evidence type="ECO:0000256" key="4">
    <source>
        <dbReference type="SAM" id="MobiDB-lite"/>
    </source>
</evidence>
<feature type="compositionally biased region" description="Basic and acidic residues" evidence="4">
    <location>
        <begin position="831"/>
        <end position="840"/>
    </location>
</feature>
<feature type="compositionally biased region" description="Low complexity" evidence="4">
    <location>
        <begin position="1027"/>
        <end position="1061"/>
    </location>
</feature>
<keyword evidence="7" id="KW-1185">Reference proteome</keyword>
<gene>
    <name evidence="6" type="primary">ku80</name>
    <name evidence="6" type="ORF">SNAT2548_LOCUS20370</name>
</gene>
<dbReference type="InterPro" id="IPR036494">
    <property type="entry name" value="Ku_C_sf"/>
</dbReference>
<proteinExistence type="inferred from homology"/>
<dbReference type="GO" id="GO:0000723">
    <property type="term" value="P:telomere maintenance"/>
    <property type="evidence" value="ECO:0007669"/>
    <property type="project" value="InterPro"/>
</dbReference>
<comment type="caution">
    <text evidence="6">The sequence shown here is derived from an EMBL/GenBank/DDBJ whole genome shotgun (WGS) entry which is preliminary data.</text>
</comment>
<evidence type="ECO:0000256" key="2">
    <source>
        <dbReference type="ARBA" id="ARBA00023125"/>
    </source>
</evidence>
<feature type="compositionally biased region" description="Low complexity" evidence="4">
    <location>
        <begin position="792"/>
        <end position="808"/>
    </location>
</feature>
<feature type="coiled-coil region" evidence="3">
    <location>
        <begin position="552"/>
        <end position="638"/>
    </location>
</feature>
<dbReference type="EMBL" id="CAJNDS010002207">
    <property type="protein sequence ID" value="CAE7372902.1"/>
    <property type="molecule type" value="Genomic_DNA"/>
</dbReference>
<feature type="compositionally biased region" description="Polar residues" evidence="4">
    <location>
        <begin position="920"/>
        <end position="929"/>
    </location>
</feature>
<evidence type="ECO:0000313" key="7">
    <source>
        <dbReference type="Proteomes" id="UP000604046"/>
    </source>
</evidence>
<feature type="region of interest" description="Disordered" evidence="4">
    <location>
        <begin position="332"/>
        <end position="373"/>
    </location>
</feature>
<feature type="compositionally biased region" description="Basic and acidic residues" evidence="4">
    <location>
        <begin position="1016"/>
        <end position="1026"/>
    </location>
</feature>
<dbReference type="Proteomes" id="UP000604046">
    <property type="component" value="Unassembled WGS sequence"/>
</dbReference>
<evidence type="ECO:0000256" key="1">
    <source>
        <dbReference type="ARBA" id="ARBA00007726"/>
    </source>
</evidence>
<dbReference type="GO" id="GO:0042162">
    <property type="term" value="F:telomeric DNA binding"/>
    <property type="evidence" value="ECO:0007669"/>
    <property type="project" value="InterPro"/>
</dbReference>
<feature type="region of interest" description="Disordered" evidence="4">
    <location>
        <begin position="785"/>
        <end position="1061"/>
    </location>
</feature>
<dbReference type="InterPro" id="IPR024193">
    <property type="entry name" value="Ku80"/>
</dbReference>
<dbReference type="OrthoDB" id="421406at2759"/>
<accession>A0A812PWP5</accession>
<evidence type="ECO:0000313" key="6">
    <source>
        <dbReference type="EMBL" id="CAE7372902.1"/>
    </source>
</evidence>
<dbReference type="PROSITE" id="PS00018">
    <property type="entry name" value="EF_HAND_1"/>
    <property type="match status" value="1"/>
</dbReference>
<dbReference type="GO" id="GO:0003684">
    <property type="term" value="F:damaged DNA binding"/>
    <property type="evidence" value="ECO:0007669"/>
    <property type="project" value="InterPro"/>
</dbReference>
<dbReference type="Pfam" id="PF08785">
    <property type="entry name" value="Ku_PK_bind"/>
    <property type="match status" value="1"/>
</dbReference>
<dbReference type="Gene3D" id="1.10.1600.10">
    <property type="match status" value="1"/>
</dbReference>
<evidence type="ECO:0000256" key="3">
    <source>
        <dbReference type="SAM" id="Coils"/>
    </source>
</evidence>
<dbReference type="Gene3D" id="1.10.238.10">
    <property type="entry name" value="EF-hand"/>
    <property type="match status" value="1"/>
</dbReference>
<dbReference type="InterPro" id="IPR016194">
    <property type="entry name" value="SPOC-like_C_dom_sf"/>
</dbReference>
<name>A0A812PWP5_9DINO</name>
<dbReference type="GO" id="GO:0006303">
    <property type="term" value="P:double-strand break repair via nonhomologous end joining"/>
    <property type="evidence" value="ECO:0007669"/>
    <property type="project" value="InterPro"/>
</dbReference>
<dbReference type="InterPro" id="IPR014893">
    <property type="entry name" value="Ku_PK_bind"/>
</dbReference>
<feature type="domain" description="Ku" evidence="5">
    <location>
        <begin position="53"/>
        <end position="193"/>
    </location>
</feature>
<sequence>MEIPVGIYSRTTRVSFPQLKKQSKMAAAIPEESRKTDKVIMDRTYYATDDKEGEEVKKEDRVKGYKYGQNIVPMSEYDEAALSYSCERTLTTLGFAAASSITPESSMHTVDTVAADKGDAWAHYAFESLVEAMLAEQRVLIARYVYRKDSQPHMVALIPKKGVGSASHMVLQFLPFEEDVRPWTCASLPESTSDQRAAMAKIVDGLTLCSKDAEMLRPEETSNPSLTRFYDFLASRAVKPGTPLPPASAELGETILAPPAAALAQLDKVFPENDRGQLKTLFGLEKVEKAVGKGGAKRFWREAIAEKSKNSAAFLGEVDTKKIKVDAFTGVKKSEKKDEEEDRANRVKAEDSQDQGPGGMAVAVGPPPRVHIGSVHPERDFERWLGERRTGGVDVVGPAIEQMCDVILRFAEEGEEFHGKALSCMATLRRGCVREGEAASYNEFARKIRLRMTKRLGQLWERVVKDGGLGLITDAEVVTSTVTAADAKAFLEGALHGMSKICSLRPGNSLCRWTFRDCYSAARRLRIVQSRERDIEDRGMTALHWKLPEDLLKNTSSQKLREEAELDLAEDRLRLGEACLADALNLVVPVDDGQAQLAEVVEELERQRASLEAAEAARDSLQDEASDLLLLLHAAESRSAELEKKLTASAPSRAALALEALRESGLTGAAALVVVLARLCGGPRLAFLAIDANNSGAVSTYEFDSALRFRLGLDYEAITGLKLRSLFKEFDTRHCGLVYGVDMVSAFAQVWRRYGIPEEVARDPLLNPDLEGPAHDEVLREQQRWLRETRRPASPRSARSRQRSSSPQGSPTELRTPRSDILHQKASVSPRIRDEWDRGYRTVGIPVSPRSPRALELPGVSARSRRPDTVPPLQMGASTASRPERSPVRANPRQASSAATAPLSRPANTAGVMADGSLAASKQSRTLMSSAGGAARVRSTSSSGHSEPQVSKRSPNRAGAMPEGAGAPRPATKDVTGMAPGVTPPGPPASTLKHPPASTAGAMAAPQSAPGTNQRSMRDGAHRTADAQRPQALSPAPRAASSSKSGSGAAGAPPAQMPRGA</sequence>
<reference evidence="6" key="1">
    <citation type="submission" date="2021-02" db="EMBL/GenBank/DDBJ databases">
        <authorList>
            <person name="Dougan E. K."/>
            <person name="Rhodes N."/>
            <person name="Thang M."/>
            <person name="Chan C."/>
        </authorList>
    </citation>
    <scope>NUCLEOTIDE SEQUENCE</scope>
</reference>
<dbReference type="SMART" id="SM00559">
    <property type="entry name" value="Ku78"/>
    <property type="match status" value="1"/>
</dbReference>
<keyword evidence="3" id="KW-0175">Coiled coil</keyword>
<dbReference type="AlphaFoldDB" id="A0A812PWP5"/>
<dbReference type="Gene3D" id="1.25.40.240">
    <property type="entry name" value="Ku, C-terminal domain"/>
    <property type="match status" value="1"/>
</dbReference>
<dbReference type="CDD" id="cd00873">
    <property type="entry name" value="KU80"/>
    <property type="match status" value="1"/>
</dbReference>
<dbReference type="PANTHER" id="PTHR12604">
    <property type="entry name" value="KU AUTOANTIGEN DNA HELICASE"/>
    <property type="match status" value="1"/>
</dbReference>
<organism evidence="6 7">
    <name type="scientific">Symbiodinium natans</name>
    <dbReference type="NCBI Taxonomy" id="878477"/>
    <lineage>
        <taxon>Eukaryota</taxon>
        <taxon>Sar</taxon>
        <taxon>Alveolata</taxon>
        <taxon>Dinophyceae</taxon>
        <taxon>Suessiales</taxon>
        <taxon>Symbiodiniaceae</taxon>
        <taxon>Symbiodinium</taxon>
    </lineage>
</organism>
<comment type="similarity">
    <text evidence="1">Belongs to the ku80 family.</text>
</comment>
<feature type="non-terminal residue" evidence="6">
    <location>
        <position position="1061"/>
    </location>
</feature>
<dbReference type="Pfam" id="PF02735">
    <property type="entry name" value="Ku"/>
    <property type="match status" value="1"/>
</dbReference>
<dbReference type="PANTHER" id="PTHR12604:SF4">
    <property type="entry name" value="X-RAY REPAIR CROSS-COMPLEMENTING PROTEIN 5"/>
    <property type="match status" value="1"/>
</dbReference>
<protein>
    <submittedName>
        <fullName evidence="6">Ku80 protein</fullName>
    </submittedName>
</protein>
<feature type="compositionally biased region" description="Polar residues" evidence="4">
    <location>
        <begin position="938"/>
        <end position="953"/>
    </location>
</feature>
<evidence type="ECO:0000259" key="5">
    <source>
        <dbReference type="SMART" id="SM00559"/>
    </source>
</evidence>
<dbReference type="GO" id="GO:0043564">
    <property type="term" value="C:Ku70:Ku80 complex"/>
    <property type="evidence" value="ECO:0007669"/>
    <property type="project" value="InterPro"/>
</dbReference>
<dbReference type="InterPro" id="IPR018247">
    <property type="entry name" value="EF_Hand_1_Ca_BS"/>
</dbReference>
<dbReference type="GO" id="GO:0003690">
    <property type="term" value="F:double-stranded DNA binding"/>
    <property type="evidence" value="ECO:0007669"/>
    <property type="project" value="TreeGrafter"/>
</dbReference>
<dbReference type="SUPFAM" id="SSF100939">
    <property type="entry name" value="SPOC domain-like"/>
    <property type="match status" value="1"/>
</dbReference>
<dbReference type="SUPFAM" id="SSF101420">
    <property type="entry name" value="C-terminal domain of Ku80"/>
    <property type="match status" value="1"/>
</dbReference>
<keyword evidence="2" id="KW-0238">DNA-binding</keyword>